<dbReference type="OrthoDB" id="4058511at2759"/>
<accession>A0A0A8L0M4</accession>
<keyword evidence="5" id="KW-0812">Transmembrane</keyword>
<evidence type="ECO:0000256" key="3">
    <source>
        <dbReference type="ARBA" id="ARBA00023128"/>
    </source>
</evidence>
<comment type="caution">
    <text evidence="6">The sequence shown here is derived from an EMBL/GenBank/DDBJ whole genome shotgun (WGS) entry which is preliminary data.</text>
</comment>
<protein>
    <submittedName>
        <fullName evidence="6">WGS project CCBQ000000000 data, contig 00041</fullName>
    </submittedName>
</protein>
<evidence type="ECO:0000256" key="4">
    <source>
        <dbReference type="ARBA" id="ARBA00023136"/>
    </source>
</evidence>
<feature type="transmembrane region" description="Helical" evidence="5">
    <location>
        <begin position="101"/>
        <end position="121"/>
    </location>
</feature>
<evidence type="ECO:0000256" key="2">
    <source>
        <dbReference type="ARBA" id="ARBA00022792"/>
    </source>
</evidence>
<evidence type="ECO:0000313" key="7">
    <source>
        <dbReference type="Proteomes" id="UP000031516"/>
    </source>
</evidence>
<organism evidence="6 7">
    <name type="scientific">Kluyveromyces dobzhanskii CBS 2104</name>
    <dbReference type="NCBI Taxonomy" id="1427455"/>
    <lineage>
        <taxon>Eukaryota</taxon>
        <taxon>Fungi</taxon>
        <taxon>Dikarya</taxon>
        <taxon>Ascomycota</taxon>
        <taxon>Saccharomycotina</taxon>
        <taxon>Saccharomycetes</taxon>
        <taxon>Saccharomycetales</taxon>
        <taxon>Saccharomycetaceae</taxon>
        <taxon>Kluyveromyces</taxon>
    </lineage>
</organism>
<dbReference type="Pfam" id="PF02238">
    <property type="entry name" value="COX7a"/>
    <property type="match status" value="1"/>
</dbReference>
<gene>
    <name evidence="6" type="ORF">KLDO_g758</name>
</gene>
<sequence>MPSPSKIIELQKLFQHSAKPLWMRHPKSPYYLYPFWGLFAVALVSPLLYIPNAIMDPQTNEIRKPPTSFQNHDSTAGASADEVAHAIGESIRAHRRKRQKIFFSAMITGIVGVTLGFSVGYKVLYKKQESFIPLFPSRKWHRLSAYDSQRVNTDEIKMLGKMRCLSILTNHEMIREQFGIPLKTDTGEVPKVKSFDVWCEDQDPGVQGLIIKPIDRVNEEDSRYRNSHAWHTIPGLFQWRMGTKPIKIKDKFDSVSKLIGINTGDLLEVINPDRTVGGFKYEYPLRKGDNFDTDEDRAMHVWFFGEIDLSKNAMVVFKGKYHVHVKMEQVDLLRRENGELVRYVLYKNENDKKS</sequence>
<name>A0A0A8L0M4_9SACH</name>
<feature type="transmembrane region" description="Helical" evidence="5">
    <location>
        <begin position="30"/>
        <end position="50"/>
    </location>
</feature>
<dbReference type="EMBL" id="CCBQ010000013">
    <property type="protein sequence ID" value="CDO92438.1"/>
    <property type="molecule type" value="Genomic_DNA"/>
</dbReference>
<keyword evidence="4 5" id="KW-0472">Membrane</keyword>
<evidence type="ECO:0000256" key="5">
    <source>
        <dbReference type="SAM" id="Phobius"/>
    </source>
</evidence>
<dbReference type="GO" id="GO:0005743">
    <property type="term" value="C:mitochondrial inner membrane"/>
    <property type="evidence" value="ECO:0007669"/>
    <property type="project" value="UniProtKB-SubCell"/>
</dbReference>
<keyword evidence="2" id="KW-0999">Mitochondrion inner membrane</keyword>
<comment type="subcellular location">
    <subcellularLocation>
        <location evidence="1">Mitochondrion inner membrane</location>
    </subcellularLocation>
</comment>
<keyword evidence="7" id="KW-1185">Reference proteome</keyword>
<keyword evidence="3" id="KW-0496">Mitochondrion</keyword>
<evidence type="ECO:0000313" key="6">
    <source>
        <dbReference type="EMBL" id="CDO92438.1"/>
    </source>
</evidence>
<dbReference type="Proteomes" id="UP000031516">
    <property type="component" value="Unassembled WGS sequence"/>
</dbReference>
<keyword evidence="5" id="KW-1133">Transmembrane helix</keyword>
<dbReference type="AlphaFoldDB" id="A0A0A8L0M4"/>
<dbReference type="InterPro" id="IPR039297">
    <property type="entry name" value="COX7a"/>
</dbReference>
<evidence type="ECO:0000256" key="1">
    <source>
        <dbReference type="ARBA" id="ARBA00004273"/>
    </source>
</evidence>
<proteinExistence type="predicted"/>
<reference evidence="6 7" key="1">
    <citation type="submission" date="2014-03" db="EMBL/GenBank/DDBJ databases">
        <title>The genome of Kluyveromyces dobzhanskii.</title>
        <authorList>
            <person name="Nystedt B."/>
            <person name="Astrom S."/>
        </authorList>
    </citation>
    <scope>NUCLEOTIDE SEQUENCE [LARGE SCALE GENOMIC DNA]</scope>
    <source>
        <strain evidence="6 7">CBS 2104</strain>
    </source>
</reference>